<dbReference type="InterPro" id="IPR001857">
    <property type="entry name" value="Ribosomal_bL19"/>
</dbReference>
<comment type="similarity">
    <text evidence="1">Belongs to the bacterial ribosomal protein bL19 family.</text>
</comment>
<evidence type="ECO:0000256" key="3">
    <source>
        <dbReference type="ARBA" id="ARBA00023274"/>
    </source>
</evidence>
<protein>
    <submittedName>
        <fullName evidence="4">50S ribosomal protein L19</fullName>
    </submittedName>
</protein>
<accession>A0A1L2EDT5</accession>
<dbReference type="PANTHER" id="PTHR15680">
    <property type="entry name" value="RIBOSOMAL PROTEIN L19"/>
    <property type="match status" value="1"/>
</dbReference>
<dbReference type="Pfam" id="PF01245">
    <property type="entry name" value="Ribosomal_L19"/>
    <property type="match status" value="1"/>
</dbReference>
<dbReference type="PANTHER" id="PTHR15680:SF9">
    <property type="entry name" value="LARGE RIBOSOMAL SUBUNIT PROTEIN BL19M"/>
    <property type="match status" value="1"/>
</dbReference>
<dbReference type="PIRSF" id="PIRSF002191">
    <property type="entry name" value="Ribosomal_L19"/>
    <property type="match status" value="1"/>
</dbReference>
<dbReference type="Gene3D" id="2.30.30.790">
    <property type="match status" value="1"/>
</dbReference>
<dbReference type="RefSeq" id="YP_009330364.1">
    <property type="nucleotide sequence ID" value="NC_032284.1"/>
</dbReference>
<reference evidence="4" key="1">
    <citation type="submission" date="2015-11" db="EMBL/GenBank/DDBJ databases">
        <title>Re-assessment of the Classification of Bryopsidales (Chlorophyta) Based on Chloroplast Phylogenomic Analyses.</title>
        <authorList>
            <person name="Cremen M.C.M."/>
            <person name="Leliaert F."/>
            <person name="West J."/>
            <person name="Lam D.W."/>
            <person name="Shimada S."/>
            <person name="Lopez-Bautista J.M."/>
            <person name="Verbruggen H."/>
        </authorList>
    </citation>
    <scope>NUCLEOTIDE SEQUENCE</scope>
</reference>
<dbReference type="NCBIfam" id="TIGR01024">
    <property type="entry name" value="rplS_bact"/>
    <property type="match status" value="1"/>
</dbReference>
<evidence type="ECO:0000256" key="2">
    <source>
        <dbReference type="ARBA" id="ARBA00022980"/>
    </source>
</evidence>
<keyword evidence="3" id="KW-0687">Ribonucleoprotein</keyword>
<dbReference type="InterPro" id="IPR038657">
    <property type="entry name" value="Ribosomal_bL19_sf"/>
</dbReference>
<evidence type="ECO:0000313" key="4">
    <source>
        <dbReference type="EMBL" id="ANN39041.1"/>
    </source>
</evidence>
<name>A0A1L2EDT5_9CHLO</name>
<dbReference type="GO" id="GO:0022625">
    <property type="term" value="C:cytosolic large ribosomal subunit"/>
    <property type="evidence" value="ECO:0007669"/>
    <property type="project" value="TreeGrafter"/>
</dbReference>
<dbReference type="AlphaFoldDB" id="A0A1L2EDT5"/>
<geneLocation type="chloroplast" evidence="4"/>
<dbReference type="SUPFAM" id="SSF50104">
    <property type="entry name" value="Translation proteins SH3-like domain"/>
    <property type="match status" value="1"/>
</dbReference>
<proteinExistence type="inferred from homology"/>
<dbReference type="InterPro" id="IPR008991">
    <property type="entry name" value="Translation_prot_SH3-like_sf"/>
</dbReference>
<dbReference type="PRINTS" id="PR00061">
    <property type="entry name" value="RIBOSOMALL19"/>
</dbReference>
<gene>
    <name evidence="4" type="primary">rpl19</name>
</gene>
<keyword evidence="4" id="KW-0934">Plastid</keyword>
<dbReference type="GO" id="GO:0003735">
    <property type="term" value="F:structural constituent of ribosome"/>
    <property type="evidence" value="ECO:0007669"/>
    <property type="project" value="InterPro"/>
</dbReference>
<keyword evidence="4" id="KW-0150">Chloroplast</keyword>
<keyword evidence="2 4" id="KW-0689">Ribosomal protein</keyword>
<organism evidence="4">
    <name type="scientific">Lambia antarctica</name>
    <dbReference type="NCBI Taxonomy" id="101717"/>
    <lineage>
        <taxon>Eukaryota</taxon>
        <taxon>Viridiplantae</taxon>
        <taxon>Chlorophyta</taxon>
        <taxon>core chlorophytes</taxon>
        <taxon>Ulvophyceae</taxon>
        <taxon>TCBD clade</taxon>
        <taxon>Bryopsidales</taxon>
        <taxon>Bryopsidineae</taxon>
        <taxon>Bryopsidaceae</taxon>
        <taxon>Lambia</taxon>
    </lineage>
</organism>
<dbReference type="GO" id="GO:0006412">
    <property type="term" value="P:translation"/>
    <property type="evidence" value="ECO:0007669"/>
    <property type="project" value="InterPro"/>
</dbReference>
<dbReference type="EMBL" id="KU059765">
    <property type="protein sequence ID" value="ANN39041.1"/>
    <property type="molecule type" value="Genomic_DNA"/>
</dbReference>
<sequence>MFKTEILRKFAKKENQKIPVGSLIEIGLKIKEGEKSRVQKYKGIVIATKGMGIDQTIRVRKIFQKVGIERVFPLNSPQIDFINCLNFTKMKKSKLYYFRNKIGKSLIKLAVPKKS</sequence>
<evidence type="ECO:0000256" key="1">
    <source>
        <dbReference type="ARBA" id="ARBA00005781"/>
    </source>
</evidence>
<dbReference type="GeneID" id="30685188"/>